<sequence>MHYCHGLGKLRKSLMKRLEVLTGVSQSPTVHPWTNPLLTLHVLRAKDNRETSLPVIGINSYPIPLPSTLLLTHLISW</sequence>
<evidence type="ECO:0000313" key="2">
    <source>
        <dbReference type="Proteomes" id="UP000288216"/>
    </source>
</evidence>
<reference evidence="1 2" key="1">
    <citation type="journal article" date="2018" name="Nat. Ecol. Evol.">
        <title>Shark genomes provide insights into elasmobranch evolution and the origin of vertebrates.</title>
        <authorList>
            <person name="Hara Y"/>
            <person name="Yamaguchi K"/>
            <person name="Onimaru K"/>
            <person name="Kadota M"/>
            <person name="Koyanagi M"/>
            <person name="Keeley SD"/>
            <person name="Tatsumi K"/>
            <person name="Tanaka K"/>
            <person name="Motone F"/>
            <person name="Kageyama Y"/>
            <person name="Nozu R"/>
            <person name="Adachi N"/>
            <person name="Nishimura O"/>
            <person name="Nakagawa R"/>
            <person name="Tanegashima C"/>
            <person name="Kiyatake I"/>
            <person name="Matsumoto R"/>
            <person name="Murakumo K"/>
            <person name="Nishida K"/>
            <person name="Terakita A"/>
            <person name="Kuratani S"/>
            <person name="Sato K"/>
            <person name="Hyodo S Kuraku.S."/>
        </authorList>
    </citation>
    <scope>NUCLEOTIDE SEQUENCE [LARGE SCALE GENOMIC DNA]</scope>
</reference>
<evidence type="ECO:0000313" key="1">
    <source>
        <dbReference type="EMBL" id="GCB77737.1"/>
    </source>
</evidence>
<accession>A0A401PX61</accession>
<dbReference type="EMBL" id="BFAA01014253">
    <property type="protein sequence ID" value="GCB77737.1"/>
    <property type="molecule type" value="Genomic_DNA"/>
</dbReference>
<dbReference type="Proteomes" id="UP000288216">
    <property type="component" value="Unassembled WGS sequence"/>
</dbReference>
<protein>
    <submittedName>
        <fullName evidence="1">Uncharacterized protein</fullName>
    </submittedName>
</protein>
<gene>
    <name evidence="1" type="ORF">scyTo_0019318</name>
</gene>
<keyword evidence="2" id="KW-1185">Reference proteome</keyword>
<name>A0A401PX61_SCYTO</name>
<comment type="caution">
    <text evidence="1">The sequence shown here is derived from an EMBL/GenBank/DDBJ whole genome shotgun (WGS) entry which is preliminary data.</text>
</comment>
<proteinExistence type="predicted"/>
<organism evidence="1 2">
    <name type="scientific">Scyliorhinus torazame</name>
    <name type="common">Cloudy catshark</name>
    <name type="synonym">Catulus torazame</name>
    <dbReference type="NCBI Taxonomy" id="75743"/>
    <lineage>
        <taxon>Eukaryota</taxon>
        <taxon>Metazoa</taxon>
        <taxon>Chordata</taxon>
        <taxon>Craniata</taxon>
        <taxon>Vertebrata</taxon>
        <taxon>Chondrichthyes</taxon>
        <taxon>Elasmobranchii</taxon>
        <taxon>Galeomorphii</taxon>
        <taxon>Galeoidea</taxon>
        <taxon>Carcharhiniformes</taxon>
        <taxon>Scyliorhinidae</taxon>
        <taxon>Scyliorhinus</taxon>
    </lineage>
</organism>
<dbReference type="AlphaFoldDB" id="A0A401PX61"/>